<dbReference type="RefSeq" id="WP_378251707.1">
    <property type="nucleotide sequence ID" value="NZ_JBHSIT010000001.1"/>
</dbReference>
<accession>A0ABV9TQY3</accession>
<reference evidence="3" key="1">
    <citation type="journal article" date="2019" name="Int. J. Syst. Evol. Microbiol.">
        <title>The Global Catalogue of Microorganisms (GCM) 10K type strain sequencing project: providing services to taxonomists for standard genome sequencing and annotation.</title>
        <authorList>
            <consortium name="The Broad Institute Genomics Platform"/>
            <consortium name="The Broad Institute Genome Sequencing Center for Infectious Disease"/>
            <person name="Wu L."/>
            <person name="Ma J."/>
        </authorList>
    </citation>
    <scope>NUCLEOTIDE SEQUENCE [LARGE SCALE GENOMIC DNA]</scope>
    <source>
        <strain evidence="3">KLKA75</strain>
    </source>
</reference>
<name>A0ABV9TQY3_9ACTN</name>
<gene>
    <name evidence="2" type="ORF">ACFPCY_01490</name>
</gene>
<evidence type="ECO:0000313" key="3">
    <source>
        <dbReference type="Proteomes" id="UP001595872"/>
    </source>
</evidence>
<protein>
    <submittedName>
        <fullName evidence="2">Uncharacterized protein</fullName>
    </submittedName>
</protein>
<dbReference type="EMBL" id="JBHSIT010000001">
    <property type="protein sequence ID" value="MFC4905981.1"/>
    <property type="molecule type" value="Genomic_DNA"/>
</dbReference>
<evidence type="ECO:0000313" key="2">
    <source>
        <dbReference type="EMBL" id="MFC4905981.1"/>
    </source>
</evidence>
<proteinExistence type="predicted"/>
<dbReference type="Proteomes" id="UP001595872">
    <property type="component" value="Unassembled WGS sequence"/>
</dbReference>
<feature type="region of interest" description="Disordered" evidence="1">
    <location>
        <begin position="133"/>
        <end position="158"/>
    </location>
</feature>
<evidence type="ECO:0000256" key="1">
    <source>
        <dbReference type="SAM" id="MobiDB-lite"/>
    </source>
</evidence>
<organism evidence="2 3">
    <name type="scientific">Actinomadura gamaensis</name>
    <dbReference type="NCBI Taxonomy" id="1763541"/>
    <lineage>
        <taxon>Bacteria</taxon>
        <taxon>Bacillati</taxon>
        <taxon>Actinomycetota</taxon>
        <taxon>Actinomycetes</taxon>
        <taxon>Streptosporangiales</taxon>
        <taxon>Thermomonosporaceae</taxon>
        <taxon>Actinomadura</taxon>
    </lineage>
</organism>
<sequence>MTIPPPDLLWAHGAVRAALGRGFSLDAEGVASEDIGNGWWRLFWGEGGRAVLLGFDNDYSDTAVGGPPLDLLADAPDWLPWERVTTHLHRDWPVGFVYWWDGSSWGRTSYTCEDGAESTLPTDDGELAEQAGLAGGSVRPEVPAGRGEPPGRKVPWDGLPEVHATIVGSAMKRAEERSRPVRPPSEALSAVVEFLRANGQDEILAGYIGDQHLPYREPQGPFVKGELGTLLDALRAHEADPESGRWLYVRVTADGRVSRAYDTLPDWWHPSTEHTWAWPDMLKLELASRAEPWRPDWEWLLDAAALGDGVPPDLCAKTRS</sequence>
<keyword evidence="3" id="KW-1185">Reference proteome</keyword>
<comment type="caution">
    <text evidence="2">The sequence shown here is derived from an EMBL/GenBank/DDBJ whole genome shotgun (WGS) entry which is preliminary data.</text>
</comment>